<keyword evidence="1" id="KW-0472">Membrane</keyword>
<comment type="caution">
    <text evidence="2">The sequence shown here is derived from an EMBL/GenBank/DDBJ whole genome shotgun (WGS) entry which is preliminary data.</text>
</comment>
<feature type="transmembrane region" description="Helical" evidence="1">
    <location>
        <begin position="6"/>
        <end position="26"/>
    </location>
</feature>
<dbReference type="EMBL" id="JACOPN010000008">
    <property type="protein sequence ID" value="MBC5717903.1"/>
    <property type="molecule type" value="Genomic_DNA"/>
</dbReference>
<dbReference type="RefSeq" id="WP_186879052.1">
    <property type="nucleotide sequence ID" value="NZ_JACOPN010000008.1"/>
</dbReference>
<protein>
    <submittedName>
        <fullName evidence="2">Uncharacterized protein</fullName>
    </submittedName>
</protein>
<reference evidence="2" key="1">
    <citation type="submission" date="2020-08" db="EMBL/GenBank/DDBJ databases">
        <title>Genome public.</title>
        <authorList>
            <person name="Liu C."/>
            <person name="Sun Q."/>
        </authorList>
    </citation>
    <scope>NUCLEOTIDE SEQUENCE</scope>
    <source>
        <strain evidence="2">BX5</strain>
    </source>
</reference>
<proteinExistence type="predicted"/>
<dbReference type="AlphaFoldDB" id="A0A8J6M514"/>
<keyword evidence="1" id="KW-1133">Transmembrane helix</keyword>
<evidence type="ECO:0000313" key="2">
    <source>
        <dbReference type="EMBL" id="MBC5717903.1"/>
    </source>
</evidence>
<evidence type="ECO:0000256" key="1">
    <source>
        <dbReference type="SAM" id="Phobius"/>
    </source>
</evidence>
<sequence length="46" mass="5642">MSYAPVWNYLWIVPATFFFFYQYIAYNITGYDEFIRSKEVLDFQAL</sequence>
<name>A0A8J6M514_9FIRM</name>
<evidence type="ECO:0000313" key="3">
    <source>
        <dbReference type="Proteomes" id="UP000602260"/>
    </source>
</evidence>
<gene>
    <name evidence="2" type="ORF">H8S55_11355</name>
</gene>
<dbReference type="Proteomes" id="UP000602260">
    <property type="component" value="Unassembled WGS sequence"/>
</dbReference>
<accession>A0A8J6M514</accession>
<keyword evidence="3" id="KW-1185">Reference proteome</keyword>
<keyword evidence="1" id="KW-0812">Transmembrane</keyword>
<organism evidence="2 3">
    <name type="scientific">Flintibacter faecis</name>
    <dbReference type="NCBI Taxonomy" id="2763047"/>
    <lineage>
        <taxon>Bacteria</taxon>
        <taxon>Bacillati</taxon>
        <taxon>Bacillota</taxon>
        <taxon>Clostridia</taxon>
        <taxon>Eubacteriales</taxon>
        <taxon>Flintibacter</taxon>
    </lineage>
</organism>